<comment type="caution">
    <text evidence="1">The sequence shown here is derived from an EMBL/GenBank/DDBJ whole genome shotgun (WGS) entry which is preliminary data.</text>
</comment>
<dbReference type="Gene3D" id="1.10.238.70">
    <property type="match status" value="1"/>
</dbReference>
<dbReference type="Gene3D" id="3.40.50.300">
    <property type="entry name" value="P-loop containing nucleotide triphosphate hydrolases"/>
    <property type="match status" value="1"/>
</dbReference>
<dbReference type="RefSeq" id="WP_343957368.1">
    <property type="nucleotide sequence ID" value="NZ_BAAAMN010000028.1"/>
</dbReference>
<dbReference type="EMBL" id="BAAAMN010000028">
    <property type="protein sequence ID" value="GAA2036300.1"/>
    <property type="molecule type" value="Genomic_DNA"/>
</dbReference>
<proteinExistence type="predicted"/>
<sequence>MTQLVGLTGLKRSGKDSAALQLVGHHGFVRVAFADPVKRVLADLNPYVTRPTEDQRVSQLFAEIQTLEHRIGKAFTVNTVAPIRSSHVTMAVRRLDPLLSGDHRMADVLARVDGNWDRLKEDSKDIAPEAAAEIRRLQQIIGTEIGRQLVSDTIWVDTAMDTVEKLRDRGKSVVISDCRFDNEAQAVRDAGGIMVRVDRPSLTSQPVDGHASEQGVADELIDEVIVNDGDLSDLHASIDRVIAKVRA</sequence>
<dbReference type="Proteomes" id="UP001501461">
    <property type="component" value="Unassembled WGS sequence"/>
</dbReference>
<evidence type="ECO:0008006" key="3">
    <source>
        <dbReference type="Google" id="ProtNLM"/>
    </source>
</evidence>
<keyword evidence="2" id="KW-1185">Reference proteome</keyword>
<reference evidence="1 2" key="1">
    <citation type="journal article" date="2019" name="Int. J. Syst. Evol. Microbiol.">
        <title>The Global Catalogue of Microorganisms (GCM) 10K type strain sequencing project: providing services to taxonomists for standard genome sequencing and annotation.</title>
        <authorList>
            <consortium name="The Broad Institute Genomics Platform"/>
            <consortium name="The Broad Institute Genome Sequencing Center for Infectious Disease"/>
            <person name="Wu L."/>
            <person name="Ma J."/>
        </authorList>
    </citation>
    <scope>NUCLEOTIDE SEQUENCE [LARGE SCALE GENOMIC DNA]</scope>
    <source>
        <strain evidence="1 2">JCM 13595</strain>
    </source>
</reference>
<organism evidence="1 2">
    <name type="scientific">Yaniella flava</name>
    <dbReference type="NCBI Taxonomy" id="287930"/>
    <lineage>
        <taxon>Bacteria</taxon>
        <taxon>Bacillati</taxon>
        <taxon>Actinomycetota</taxon>
        <taxon>Actinomycetes</taxon>
        <taxon>Micrococcales</taxon>
        <taxon>Micrococcaceae</taxon>
        <taxon>Yaniella</taxon>
    </lineage>
</organism>
<evidence type="ECO:0000313" key="2">
    <source>
        <dbReference type="Proteomes" id="UP001501461"/>
    </source>
</evidence>
<accession>A0ABN2UF60</accession>
<evidence type="ECO:0000313" key="1">
    <source>
        <dbReference type="EMBL" id="GAA2036300.1"/>
    </source>
</evidence>
<dbReference type="Pfam" id="PF21448">
    <property type="entry name" value="DNMK"/>
    <property type="match status" value="1"/>
</dbReference>
<dbReference type="InterPro" id="IPR027417">
    <property type="entry name" value="P-loop_NTPase"/>
</dbReference>
<protein>
    <recommendedName>
        <fullName evidence="3">Dephospho-CoA kinase</fullName>
    </recommendedName>
</protein>
<name>A0ABN2UF60_9MICC</name>
<dbReference type="InterPro" id="IPR023191">
    <property type="entry name" value="DNMP_kinase_N"/>
</dbReference>
<dbReference type="SUPFAM" id="SSF52540">
    <property type="entry name" value="P-loop containing nucleoside triphosphate hydrolases"/>
    <property type="match status" value="1"/>
</dbReference>
<gene>
    <name evidence="1" type="ORF">GCM10009720_16060</name>
</gene>
<dbReference type="InterPro" id="IPR048444">
    <property type="entry name" value="DNMK"/>
</dbReference>